<dbReference type="OrthoDB" id="9768783at2"/>
<dbReference type="PANTHER" id="PTHR23519:SF1">
    <property type="entry name" value="AUTOPHAGY-RELATED PROTEIN 22"/>
    <property type="match status" value="1"/>
</dbReference>
<feature type="transmembrane region" description="Helical" evidence="6">
    <location>
        <begin position="105"/>
        <end position="123"/>
    </location>
</feature>
<feature type="transmembrane region" description="Helical" evidence="6">
    <location>
        <begin position="419"/>
        <end position="439"/>
    </location>
</feature>
<feature type="transmembrane region" description="Helical" evidence="6">
    <location>
        <begin position="129"/>
        <end position="149"/>
    </location>
</feature>
<name>A0A5R9EGW0_9ACTN</name>
<reference evidence="7 8" key="1">
    <citation type="submission" date="2019-05" db="EMBL/GenBank/DDBJ databases">
        <title>Streptomyces marianii sp. nov., a novel marine actinomycete from southern coast of India.</title>
        <authorList>
            <person name="Iniyan A.M."/>
            <person name="Wink J."/>
            <person name="Ramprasad E."/>
            <person name="Ramana C.V."/>
            <person name="Bunk B."/>
            <person name="Sproer C."/>
            <person name="Joseph F.-J.R.S."/>
            <person name="Vincent S.G.P."/>
        </authorList>
    </citation>
    <scope>NUCLEOTIDE SEQUENCE [LARGE SCALE GENOMIC DNA]</scope>
    <source>
        <strain evidence="7 8">ICN19</strain>
    </source>
</reference>
<gene>
    <name evidence="7" type="ORF">FEF34_32710</name>
</gene>
<keyword evidence="4 6" id="KW-1133">Transmembrane helix</keyword>
<sequence>MTADTADRTTGTDDADRRREQRGWYFYDFACSVYSTSVLTVFLGPYLTAVAKSAADADGFVHPLGVPVRAGSVFPYAVSVSVVLAVLVMPMVGAVADRTGRKKPLLAVAAYLGATATAAMFFLDGDRYLLGAFLLIVANASLSVSMVLYNAYLPQIAGPEERDTVSSRGWAFGYTSGALVLVLNLVLYTGHESFGLSESEAVRICLASAGVWWGAFALVPLRRLRDRRTADGTPALAEGAVGAGWRQLVATLKDMRRHPLTLSFLLAYLVYNDGVQTVISQASVYGSEELGLDQTTLITAVLLVQVLAVAGALGMGRLARIHGAKRTILGSLAVWTLILAAGYFLPARTPVWFYALAAAIGLVLGGSQALSRSLFSHLVPRGKEAEYFSAYEMSDRGLSWLGPLVFGLAFQLTGSYRTAIISLVIFFALGFVLLARVPVRRAVAAAGNPVPERI</sequence>
<dbReference type="RefSeq" id="WP_138056383.1">
    <property type="nucleotide sequence ID" value="NZ_VAWE01000001.1"/>
</dbReference>
<accession>A0A5R9EGW0</accession>
<keyword evidence="2" id="KW-0813">Transport</keyword>
<evidence type="ECO:0000256" key="3">
    <source>
        <dbReference type="ARBA" id="ARBA00022692"/>
    </source>
</evidence>
<evidence type="ECO:0000256" key="2">
    <source>
        <dbReference type="ARBA" id="ARBA00022448"/>
    </source>
</evidence>
<evidence type="ECO:0000256" key="6">
    <source>
        <dbReference type="SAM" id="Phobius"/>
    </source>
</evidence>
<dbReference type="SUPFAM" id="SSF103473">
    <property type="entry name" value="MFS general substrate transporter"/>
    <property type="match status" value="1"/>
</dbReference>
<dbReference type="InterPro" id="IPR050495">
    <property type="entry name" value="ATG22/LtaA_families"/>
</dbReference>
<comment type="caution">
    <text evidence="7">The sequence shown here is derived from an EMBL/GenBank/DDBJ whole genome shotgun (WGS) entry which is preliminary data.</text>
</comment>
<feature type="transmembrane region" description="Helical" evidence="6">
    <location>
        <begin position="396"/>
        <end position="413"/>
    </location>
</feature>
<protein>
    <submittedName>
        <fullName evidence="7">MFS transporter</fullName>
    </submittedName>
</protein>
<keyword evidence="8" id="KW-1185">Reference proteome</keyword>
<proteinExistence type="predicted"/>
<evidence type="ECO:0000256" key="4">
    <source>
        <dbReference type="ARBA" id="ARBA00022989"/>
    </source>
</evidence>
<dbReference type="AlphaFoldDB" id="A0A5R9EGW0"/>
<feature type="transmembrane region" description="Helical" evidence="6">
    <location>
        <begin position="296"/>
        <end position="315"/>
    </location>
</feature>
<dbReference type="InterPro" id="IPR024671">
    <property type="entry name" value="Atg22-like"/>
</dbReference>
<evidence type="ECO:0000313" key="8">
    <source>
        <dbReference type="Proteomes" id="UP000305921"/>
    </source>
</evidence>
<feature type="transmembrane region" description="Helical" evidence="6">
    <location>
        <begin position="327"/>
        <end position="345"/>
    </location>
</feature>
<keyword evidence="3 6" id="KW-0812">Transmembrane</keyword>
<dbReference type="CDD" id="cd17482">
    <property type="entry name" value="MFS_YxiO_like"/>
    <property type="match status" value="1"/>
</dbReference>
<feature type="transmembrane region" description="Helical" evidence="6">
    <location>
        <begin position="262"/>
        <end position="284"/>
    </location>
</feature>
<keyword evidence="5 6" id="KW-0472">Membrane</keyword>
<dbReference type="Gene3D" id="1.20.1250.20">
    <property type="entry name" value="MFS general substrate transporter like domains"/>
    <property type="match status" value="2"/>
</dbReference>
<dbReference type="GO" id="GO:0012505">
    <property type="term" value="C:endomembrane system"/>
    <property type="evidence" value="ECO:0007669"/>
    <property type="project" value="UniProtKB-SubCell"/>
</dbReference>
<dbReference type="InterPro" id="IPR036259">
    <property type="entry name" value="MFS_trans_sf"/>
</dbReference>
<dbReference type="PANTHER" id="PTHR23519">
    <property type="entry name" value="AUTOPHAGY-RELATED PROTEIN 22"/>
    <property type="match status" value="1"/>
</dbReference>
<evidence type="ECO:0000256" key="1">
    <source>
        <dbReference type="ARBA" id="ARBA00004127"/>
    </source>
</evidence>
<organism evidence="7 8">
    <name type="scientific">Streptomyces marianii</name>
    <dbReference type="NCBI Taxonomy" id="1817406"/>
    <lineage>
        <taxon>Bacteria</taxon>
        <taxon>Bacillati</taxon>
        <taxon>Actinomycetota</taxon>
        <taxon>Actinomycetes</taxon>
        <taxon>Kitasatosporales</taxon>
        <taxon>Streptomycetaceae</taxon>
        <taxon>Streptomyces</taxon>
    </lineage>
</organism>
<dbReference type="EMBL" id="VAWE01000001">
    <property type="protein sequence ID" value="TLQ47093.1"/>
    <property type="molecule type" value="Genomic_DNA"/>
</dbReference>
<feature type="transmembrane region" description="Helical" evidence="6">
    <location>
        <begin position="170"/>
        <end position="189"/>
    </location>
</feature>
<dbReference type="Proteomes" id="UP000305921">
    <property type="component" value="Unassembled WGS sequence"/>
</dbReference>
<feature type="transmembrane region" description="Helical" evidence="6">
    <location>
        <begin position="201"/>
        <end position="219"/>
    </location>
</feature>
<evidence type="ECO:0000313" key="7">
    <source>
        <dbReference type="EMBL" id="TLQ47093.1"/>
    </source>
</evidence>
<evidence type="ECO:0000256" key="5">
    <source>
        <dbReference type="ARBA" id="ARBA00023136"/>
    </source>
</evidence>
<feature type="transmembrane region" description="Helical" evidence="6">
    <location>
        <begin position="351"/>
        <end position="375"/>
    </location>
</feature>
<feature type="transmembrane region" description="Helical" evidence="6">
    <location>
        <begin position="25"/>
        <end position="47"/>
    </location>
</feature>
<comment type="subcellular location">
    <subcellularLocation>
        <location evidence="1">Endomembrane system</location>
        <topology evidence="1">Multi-pass membrane protein</topology>
    </subcellularLocation>
</comment>
<dbReference type="Pfam" id="PF11700">
    <property type="entry name" value="ATG22"/>
    <property type="match status" value="1"/>
</dbReference>
<feature type="transmembrane region" description="Helical" evidence="6">
    <location>
        <begin position="73"/>
        <end position="93"/>
    </location>
</feature>